<accession>A0A0G1TRD7</accession>
<dbReference type="GO" id="GO:0070402">
    <property type="term" value="F:NADPH binding"/>
    <property type="evidence" value="ECO:0007669"/>
    <property type="project" value="TreeGrafter"/>
</dbReference>
<protein>
    <submittedName>
        <fullName evidence="1">Thymidylate synthase complementing protein ThyX</fullName>
    </submittedName>
</protein>
<organism evidence="1 2">
    <name type="scientific">candidate division WWE3 bacterium GW2011_GWB1_47_11</name>
    <dbReference type="NCBI Taxonomy" id="1619117"/>
    <lineage>
        <taxon>Bacteria</taxon>
        <taxon>Katanobacteria</taxon>
    </lineage>
</organism>
<dbReference type="Gene3D" id="3.30.1360.170">
    <property type="match status" value="2"/>
</dbReference>
<evidence type="ECO:0000313" key="2">
    <source>
        <dbReference type="Proteomes" id="UP000034684"/>
    </source>
</evidence>
<dbReference type="Pfam" id="PF02511">
    <property type="entry name" value="Thy1"/>
    <property type="match status" value="2"/>
</dbReference>
<dbReference type="PANTHER" id="PTHR34934">
    <property type="entry name" value="FLAVIN-DEPENDENT THYMIDYLATE SYNTHASE"/>
    <property type="match status" value="1"/>
</dbReference>
<dbReference type="GO" id="GO:0050797">
    <property type="term" value="F:thymidylate synthase (FAD) activity"/>
    <property type="evidence" value="ECO:0007669"/>
    <property type="project" value="InterPro"/>
</dbReference>
<gene>
    <name evidence="1" type="ORF">UX79_C0028G0004</name>
</gene>
<dbReference type="AlphaFoldDB" id="A0A0G1TRD7"/>
<name>A0A0G1TRD7_UNCKA</name>
<dbReference type="PROSITE" id="PS51331">
    <property type="entry name" value="THYX"/>
    <property type="match status" value="2"/>
</dbReference>
<dbReference type="GO" id="GO:0050660">
    <property type="term" value="F:flavin adenine dinucleotide binding"/>
    <property type="evidence" value="ECO:0007669"/>
    <property type="project" value="InterPro"/>
</dbReference>
<dbReference type="GO" id="GO:0004799">
    <property type="term" value="F:thymidylate synthase activity"/>
    <property type="evidence" value="ECO:0007669"/>
    <property type="project" value="TreeGrafter"/>
</dbReference>
<evidence type="ECO:0000313" key="1">
    <source>
        <dbReference type="EMBL" id="KKU56708.1"/>
    </source>
</evidence>
<reference evidence="1 2" key="1">
    <citation type="journal article" date="2015" name="Nature">
        <title>rRNA introns, odd ribosomes, and small enigmatic genomes across a large radiation of phyla.</title>
        <authorList>
            <person name="Brown C.T."/>
            <person name="Hug L.A."/>
            <person name="Thomas B.C."/>
            <person name="Sharon I."/>
            <person name="Castelle C.J."/>
            <person name="Singh A."/>
            <person name="Wilkins M.J."/>
            <person name="Williams K.H."/>
            <person name="Banfield J.F."/>
        </authorList>
    </citation>
    <scope>NUCLEOTIDE SEQUENCE [LARGE SCALE GENOMIC DNA]</scope>
</reference>
<dbReference type="InterPro" id="IPR036098">
    <property type="entry name" value="Thymidylate_synthase_ThyX_sf"/>
</dbReference>
<dbReference type="Proteomes" id="UP000034684">
    <property type="component" value="Unassembled WGS sequence"/>
</dbReference>
<sequence length="640" mass="74283">MIDQLNSPEKFTKEEAYFISPFFTNLNKNVFAAKYLPSEVLGALASRYSRSTKGVRRLFFDEYVKPILEPNLEGAKKSEIRQAETMKTELLIFVEYLHEHGGWEKVVNSRRARTFFEKWLAAYGDDSIAQMAGAHIFFENISNVATKVLEDFRIGFAPLEKSTRYILFDQKVAGRYLYFLESDLIRSKFKNDYVQNLNILFRRYSQSIEPLTKYLKKLFPQGKDQSERAYQETIKAKACDVLRAYLPAATITNVGFFGVGQSLEYVITKCYSHPLAEIRMLAKSAQQELKGVIPSLVGRATSARGRIYQSYVTSTERILEKLTRTVLDELDERSATLTRTVLDEPSGRAKLVEYDADAEDRIVASLLYKYSPLPYEEIKRKVSALPSFEKLQIIKKAVSKRKVRQHRLVRAFENTYYKFDIVANFGAYRDLHRHRMMTQERQRFTTELGFDVPPDLSAAKLEKPYVDAARKVDKLYRQIKKRYPDQAQYVVMMGNRIRWYQFQNLRELTWEAELRTGPQGHPDYRVIEQQKVEAVKKVHPILVEALKFVDYGEKKMKLPWGKERSGVEPVRPTAVSQEDESRESTVQYLAGDGKRKPTVEDVFDELSVLPMFKGLDPDVRREFADRVMSLRQQNAKRESS</sequence>
<proteinExistence type="predicted"/>
<comment type="caution">
    <text evidence="1">The sequence shown here is derived from an EMBL/GenBank/DDBJ whole genome shotgun (WGS) entry which is preliminary data.</text>
</comment>
<dbReference type="GO" id="GO:0006231">
    <property type="term" value="P:dTMP biosynthetic process"/>
    <property type="evidence" value="ECO:0007669"/>
    <property type="project" value="InterPro"/>
</dbReference>
<dbReference type="SUPFAM" id="SSF69796">
    <property type="entry name" value="Thymidylate synthase-complementing protein Thy1"/>
    <property type="match status" value="2"/>
</dbReference>
<dbReference type="CDD" id="cd20175">
    <property type="entry name" value="ThyX"/>
    <property type="match status" value="1"/>
</dbReference>
<dbReference type="InterPro" id="IPR003669">
    <property type="entry name" value="Thymidylate_synthase_ThyX"/>
</dbReference>
<dbReference type="EMBL" id="LCNN01000028">
    <property type="protein sequence ID" value="KKU56708.1"/>
    <property type="molecule type" value="Genomic_DNA"/>
</dbReference>
<dbReference type="PANTHER" id="PTHR34934:SF1">
    <property type="entry name" value="FLAVIN-DEPENDENT THYMIDYLATE SYNTHASE"/>
    <property type="match status" value="1"/>
</dbReference>